<evidence type="ECO:0000313" key="3">
    <source>
        <dbReference type="EnsemblMetazoa" id="GAUT013048-PA"/>
    </source>
</evidence>
<dbReference type="EnsemblMetazoa" id="GAUT013048-RA">
    <property type="protein sequence ID" value="GAUT013048-PA"/>
    <property type="gene ID" value="GAUT013048"/>
</dbReference>
<dbReference type="GO" id="GO:0006357">
    <property type="term" value="P:regulation of transcription by RNA polymerase II"/>
    <property type="evidence" value="ECO:0007669"/>
    <property type="project" value="TreeGrafter"/>
</dbReference>
<dbReference type="VEuPathDB" id="VectorBase:GAUT013048"/>
<sequence>MDEEKCIIEFDDDKFIQLVQEYEYLFNKHHPFFKVPHRKETAWRKIAEEMGISDKICIRRWATLRDRYVKLKRKLRSLPADETLQDIPWPLLDSMEFLAPHIVPRPRYSYDIMSVDFKPTTIPFADEPSMSDTFPKFAESSPLQSPIEQVESSEGKKKIKAEKKRIDMVVIDPIDSPKKEWEIKSPVLRGFSQMILSLMSEMDQRKRIMAMKAITDIVTKLMLEPEEAMENDFFEITE</sequence>
<feature type="region of interest" description="Disordered" evidence="1">
    <location>
        <begin position="137"/>
        <end position="158"/>
    </location>
</feature>
<dbReference type="STRING" id="7395.A0A1A9URJ3"/>
<dbReference type="Proteomes" id="UP000078200">
    <property type="component" value="Unassembled WGS sequence"/>
</dbReference>
<dbReference type="GO" id="GO:0005667">
    <property type="term" value="C:transcription regulator complex"/>
    <property type="evidence" value="ECO:0007669"/>
    <property type="project" value="TreeGrafter"/>
</dbReference>
<evidence type="ECO:0000313" key="4">
    <source>
        <dbReference type="Proteomes" id="UP000078200"/>
    </source>
</evidence>
<reference evidence="3" key="1">
    <citation type="submission" date="2020-05" db="UniProtKB">
        <authorList>
            <consortium name="EnsemblMetazoa"/>
        </authorList>
    </citation>
    <scope>IDENTIFICATION</scope>
    <source>
        <strain evidence="3">TTRI</strain>
    </source>
</reference>
<dbReference type="Pfam" id="PF10545">
    <property type="entry name" value="MADF_DNA_bdg"/>
    <property type="match status" value="1"/>
</dbReference>
<name>A0A1A9URJ3_GLOAU</name>
<proteinExistence type="predicted"/>
<keyword evidence="4" id="KW-1185">Reference proteome</keyword>
<dbReference type="PANTHER" id="PTHR12243:SF67">
    <property type="entry name" value="COREPRESSOR OF PANGOLIN, ISOFORM A-RELATED"/>
    <property type="match status" value="1"/>
</dbReference>
<dbReference type="AlphaFoldDB" id="A0A1A9URJ3"/>
<dbReference type="PROSITE" id="PS51029">
    <property type="entry name" value="MADF"/>
    <property type="match status" value="1"/>
</dbReference>
<evidence type="ECO:0000259" key="2">
    <source>
        <dbReference type="PROSITE" id="PS51029"/>
    </source>
</evidence>
<organism evidence="3 4">
    <name type="scientific">Glossina austeni</name>
    <name type="common">Savannah tsetse fly</name>
    <dbReference type="NCBI Taxonomy" id="7395"/>
    <lineage>
        <taxon>Eukaryota</taxon>
        <taxon>Metazoa</taxon>
        <taxon>Ecdysozoa</taxon>
        <taxon>Arthropoda</taxon>
        <taxon>Hexapoda</taxon>
        <taxon>Insecta</taxon>
        <taxon>Pterygota</taxon>
        <taxon>Neoptera</taxon>
        <taxon>Endopterygota</taxon>
        <taxon>Diptera</taxon>
        <taxon>Brachycera</taxon>
        <taxon>Muscomorpha</taxon>
        <taxon>Hippoboscoidea</taxon>
        <taxon>Glossinidae</taxon>
        <taxon>Glossina</taxon>
    </lineage>
</organism>
<evidence type="ECO:0000256" key="1">
    <source>
        <dbReference type="SAM" id="MobiDB-lite"/>
    </source>
</evidence>
<protein>
    <submittedName>
        <fullName evidence="3">MADF domain-containing protein</fullName>
    </submittedName>
</protein>
<dbReference type="SMART" id="SM00595">
    <property type="entry name" value="MADF"/>
    <property type="match status" value="1"/>
</dbReference>
<accession>A0A1A9URJ3</accession>
<dbReference type="InterPro" id="IPR039353">
    <property type="entry name" value="TF_Adf1"/>
</dbReference>
<feature type="domain" description="MADF" evidence="2">
    <location>
        <begin position="14"/>
        <end position="103"/>
    </location>
</feature>
<dbReference type="PANTHER" id="PTHR12243">
    <property type="entry name" value="MADF DOMAIN TRANSCRIPTION FACTOR"/>
    <property type="match status" value="1"/>
</dbReference>
<dbReference type="GO" id="GO:0005634">
    <property type="term" value="C:nucleus"/>
    <property type="evidence" value="ECO:0007669"/>
    <property type="project" value="TreeGrafter"/>
</dbReference>
<feature type="compositionally biased region" description="Polar residues" evidence="1">
    <location>
        <begin position="141"/>
        <end position="152"/>
    </location>
</feature>
<dbReference type="InterPro" id="IPR006578">
    <property type="entry name" value="MADF-dom"/>
</dbReference>